<keyword evidence="1" id="KW-0808">Transferase</keyword>
<dbReference type="EMBL" id="GL376628">
    <property type="status" value="NOT_ANNOTATED_CDS"/>
    <property type="molecule type" value="Genomic_DNA"/>
</dbReference>
<dbReference type="Proteomes" id="UP000019132">
    <property type="component" value="Unassembled WGS sequence"/>
</dbReference>
<dbReference type="eggNOG" id="ENOG502S8V6">
    <property type="taxonomic scope" value="Eukaryota"/>
</dbReference>
<reference evidence="4" key="3">
    <citation type="submission" date="2015-02" db="UniProtKB">
        <authorList>
            <consortium name="EnsemblProtists"/>
        </authorList>
    </citation>
    <scope>IDENTIFICATION</scope>
    <source>
        <strain evidence="4">DAOM BR144</strain>
    </source>
</reference>
<keyword evidence="2" id="KW-0012">Acyltransferase</keyword>
<dbReference type="AlphaFoldDB" id="K3WCU4"/>
<evidence type="ECO:0000313" key="5">
    <source>
        <dbReference type="Proteomes" id="UP000019132"/>
    </source>
</evidence>
<dbReference type="InterPro" id="IPR016181">
    <property type="entry name" value="Acyl_CoA_acyltransferase"/>
</dbReference>
<sequence length="181" mass="20138">MTAAAAPTITTRRAIVADATTLVSVINTAYRSDKNWTNESDLVKDERISLEELQAQIAAGVDPILVAELDGQVIGCIQVEFCRNHAHFNLPDDAALIGLLAVHSDFQSKGIGKTMFAAAIEFAKVQGPCTKAMMFVINKRLDIQAWYERLGFTWNGDKRDFVFPDKALQDDIWFKIYEKGI</sequence>
<dbReference type="SUPFAM" id="SSF55729">
    <property type="entry name" value="Acyl-CoA N-acyltransferases (Nat)"/>
    <property type="match status" value="1"/>
</dbReference>
<reference evidence="5" key="2">
    <citation type="submission" date="2010-04" db="EMBL/GenBank/DDBJ databases">
        <authorList>
            <person name="Buell R."/>
            <person name="Hamilton J."/>
            <person name="Hostetler J."/>
        </authorList>
    </citation>
    <scope>NUCLEOTIDE SEQUENCE [LARGE SCALE GENOMIC DNA]</scope>
    <source>
        <strain evidence="5">DAOM:BR144</strain>
    </source>
</reference>
<accession>K3WCU4</accession>
<protein>
    <recommendedName>
        <fullName evidence="3">N-acetyltransferase domain-containing protein</fullName>
    </recommendedName>
</protein>
<dbReference type="InParanoid" id="K3WCU4"/>
<dbReference type="VEuPathDB" id="FungiDB:PYU1_G002782"/>
<dbReference type="GO" id="GO:0016747">
    <property type="term" value="F:acyltransferase activity, transferring groups other than amino-acyl groups"/>
    <property type="evidence" value="ECO:0007669"/>
    <property type="project" value="InterPro"/>
</dbReference>
<dbReference type="EnsemblProtists" id="PYU1_T002785">
    <property type="protein sequence ID" value="PYU1_T002785"/>
    <property type="gene ID" value="PYU1_G002782"/>
</dbReference>
<dbReference type="Gene3D" id="3.40.630.30">
    <property type="match status" value="1"/>
</dbReference>
<evidence type="ECO:0000256" key="2">
    <source>
        <dbReference type="ARBA" id="ARBA00023315"/>
    </source>
</evidence>
<feature type="domain" description="N-acetyltransferase" evidence="3">
    <location>
        <begin position="9"/>
        <end position="179"/>
    </location>
</feature>
<dbReference type="STRING" id="431595.K3WCU4"/>
<dbReference type="CDD" id="cd04301">
    <property type="entry name" value="NAT_SF"/>
    <property type="match status" value="1"/>
</dbReference>
<organism evidence="4 5">
    <name type="scientific">Globisporangium ultimum (strain ATCC 200006 / CBS 805.95 / DAOM BR144)</name>
    <name type="common">Pythium ultimum</name>
    <dbReference type="NCBI Taxonomy" id="431595"/>
    <lineage>
        <taxon>Eukaryota</taxon>
        <taxon>Sar</taxon>
        <taxon>Stramenopiles</taxon>
        <taxon>Oomycota</taxon>
        <taxon>Peronosporomycetes</taxon>
        <taxon>Pythiales</taxon>
        <taxon>Pythiaceae</taxon>
        <taxon>Globisporangium</taxon>
    </lineage>
</organism>
<dbReference type="OMA" id="ACCQLEH"/>
<keyword evidence="5" id="KW-1185">Reference proteome</keyword>
<evidence type="ECO:0000259" key="3">
    <source>
        <dbReference type="PROSITE" id="PS51186"/>
    </source>
</evidence>
<proteinExistence type="predicted"/>
<name>K3WCU4_GLOUD</name>
<dbReference type="PANTHER" id="PTHR43877">
    <property type="entry name" value="AMINOALKYLPHOSPHONATE N-ACETYLTRANSFERASE-RELATED-RELATED"/>
    <property type="match status" value="1"/>
</dbReference>
<reference evidence="5" key="1">
    <citation type="journal article" date="2010" name="Genome Biol.">
        <title>Genome sequence of the necrotrophic plant pathogen Pythium ultimum reveals original pathogenicity mechanisms and effector repertoire.</title>
        <authorList>
            <person name="Levesque C.A."/>
            <person name="Brouwer H."/>
            <person name="Cano L."/>
            <person name="Hamilton J.P."/>
            <person name="Holt C."/>
            <person name="Huitema E."/>
            <person name="Raffaele S."/>
            <person name="Robideau G.P."/>
            <person name="Thines M."/>
            <person name="Win J."/>
            <person name="Zerillo M.M."/>
            <person name="Beakes G.W."/>
            <person name="Boore J.L."/>
            <person name="Busam D."/>
            <person name="Dumas B."/>
            <person name="Ferriera S."/>
            <person name="Fuerstenberg S.I."/>
            <person name="Gachon C.M."/>
            <person name="Gaulin E."/>
            <person name="Govers F."/>
            <person name="Grenville-Briggs L."/>
            <person name="Horner N."/>
            <person name="Hostetler J."/>
            <person name="Jiang R.H."/>
            <person name="Johnson J."/>
            <person name="Krajaejun T."/>
            <person name="Lin H."/>
            <person name="Meijer H.J."/>
            <person name="Moore B."/>
            <person name="Morris P."/>
            <person name="Phuntmart V."/>
            <person name="Puiu D."/>
            <person name="Shetty J."/>
            <person name="Stajich J.E."/>
            <person name="Tripathy S."/>
            <person name="Wawra S."/>
            <person name="van West P."/>
            <person name="Whitty B.R."/>
            <person name="Coutinho P.M."/>
            <person name="Henrissat B."/>
            <person name="Martin F."/>
            <person name="Thomas P.D."/>
            <person name="Tyler B.M."/>
            <person name="De Vries R.P."/>
            <person name="Kamoun S."/>
            <person name="Yandell M."/>
            <person name="Tisserat N."/>
            <person name="Buell C.R."/>
        </authorList>
    </citation>
    <scope>NUCLEOTIDE SEQUENCE</scope>
    <source>
        <strain evidence="5">DAOM:BR144</strain>
    </source>
</reference>
<dbReference type="Pfam" id="PF13508">
    <property type="entry name" value="Acetyltransf_7"/>
    <property type="match status" value="1"/>
</dbReference>
<evidence type="ECO:0000313" key="4">
    <source>
        <dbReference type="EnsemblProtists" id="PYU1_T002785"/>
    </source>
</evidence>
<dbReference type="HOGENOM" id="CLU_098389_0_0_1"/>
<dbReference type="InterPro" id="IPR000182">
    <property type="entry name" value="GNAT_dom"/>
</dbReference>
<dbReference type="PROSITE" id="PS51186">
    <property type="entry name" value="GNAT"/>
    <property type="match status" value="1"/>
</dbReference>
<evidence type="ECO:0000256" key="1">
    <source>
        <dbReference type="ARBA" id="ARBA00022679"/>
    </source>
</evidence>
<dbReference type="InterPro" id="IPR050832">
    <property type="entry name" value="Bact_Acetyltransf"/>
</dbReference>